<name>A3MVM6_PYRCJ</name>
<dbReference type="STRING" id="410359.Pcal_1269"/>
<proteinExistence type="predicted"/>
<dbReference type="Proteomes" id="UP000001431">
    <property type="component" value="Chromosome"/>
</dbReference>
<keyword evidence="2" id="KW-1185">Reference proteome</keyword>
<dbReference type="HOGENOM" id="CLU_948695_0_0_2"/>
<dbReference type="KEGG" id="pcl:Pcal_1269"/>
<evidence type="ECO:0000313" key="2">
    <source>
        <dbReference type="Proteomes" id="UP000001431"/>
    </source>
</evidence>
<dbReference type="RefSeq" id="WP_011849951.1">
    <property type="nucleotide sequence ID" value="NC_009073.1"/>
</dbReference>
<evidence type="ECO:0000313" key="1">
    <source>
        <dbReference type="EMBL" id="ABO08693.1"/>
    </source>
</evidence>
<reference evidence="1" key="1">
    <citation type="submission" date="2007-02" db="EMBL/GenBank/DDBJ databases">
        <title>Complete sequence of Pyrobaculum calidifontis JCM 11548.</title>
        <authorList>
            <consortium name="US DOE Joint Genome Institute"/>
            <person name="Copeland A."/>
            <person name="Lucas S."/>
            <person name="Lapidus A."/>
            <person name="Barry K."/>
            <person name="Glavina del Rio T."/>
            <person name="Dalin E."/>
            <person name="Tice H."/>
            <person name="Pitluck S."/>
            <person name="Chain P."/>
            <person name="Malfatti S."/>
            <person name="Shin M."/>
            <person name="Vergez L."/>
            <person name="Schmutz J."/>
            <person name="Larimer F."/>
            <person name="Land M."/>
            <person name="Hauser L."/>
            <person name="Kyrpides N."/>
            <person name="Mikhailova N."/>
            <person name="Cozen A.E."/>
            <person name="Fitz-Gibbon S.T."/>
            <person name="House C.H."/>
            <person name="Saltikov C."/>
            <person name="Lowe T.M."/>
            <person name="Richardson P."/>
        </authorList>
    </citation>
    <scope>NUCLEOTIDE SEQUENCE [LARGE SCALE GENOMIC DNA]</scope>
    <source>
        <strain evidence="1">JCM 11548</strain>
    </source>
</reference>
<sequence>MPRRKSQEASSAEVCVNLENVERFLNFVYFYKANAVSILVSGRELAGADVGSLAELFNSYVSGLKVKGGKSRREGECGDWQSLDPKDFEVCGKRLSSDELVEMKEYLKWSSRPYKLKTSEVFKTSCGIAKLAEAADRIMRVRIGDVNYVMVIEVPPEKIHERMRMAEVNRRFFEMARGDLGFTELFVLANALLVQTLGGNCNVPARLVLIRDPYYTSLPLSASSLCREKEFAQFYLDLVRARSGYTSYVASALLRYLQTGDVGELYAIVRNMTQSRRLTSAERDAVSRLVARI</sequence>
<protein>
    <submittedName>
        <fullName evidence="1">Uncharacterized protein</fullName>
    </submittedName>
</protein>
<dbReference type="EMBL" id="CP000561">
    <property type="protein sequence ID" value="ABO08693.1"/>
    <property type="molecule type" value="Genomic_DNA"/>
</dbReference>
<dbReference type="eggNOG" id="arCOG09814">
    <property type="taxonomic scope" value="Archaea"/>
</dbReference>
<accession>A3MVM6</accession>
<dbReference type="GeneID" id="4908953"/>
<gene>
    <name evidence="1" type="ordered locus">Pcal_1269</name>
</gene>
<dbReference type="AlphaFoldDB" id="A3MVM6"/>
<organism evidence="1 2">
    <name type="scientific">Pyrobaculum calidifontis (strain DSM 21063 / JCM 11548 / VA1)</name>
    <dbReference type="NCBI Taxonomy" id="410359"/>
    <lineage>
        <taxon>Archaea</taxon>
        <taxon>Thermoproteota</taxon>
        <taxon>Thermoprotei</taxon>
        <taxon>Thermoproteales</taxon>
        <taxon>Thermoproteaceae</taxon>
        <taxon>Pyrobaculum</taxon>
    </lineage>
</organism>